<dbReference type="EMBL" id="FNYQ01000061">
    <property type="protein sequence ID" value="SEJ21670.1"/>
    <property type="molecule type" value="Genomic_DNA"/>
</dbReference>
<proteinExistence type="predicted"/>
<reference evidence="1 2" key="1">
    <citation type="submission" date="2016-10" db="EMBL/GenBank/DDBJ databases">
        <authorList>
            <person name="de Groot N.N."/>
        </authorList>
    </citation>
    <scope>NUCLEOTIDE SEQUENCE [LARGE SCALE GENOMIC DNA]</scope>
    <source>
        <strain evidence="1 2">DSM 373</strain>
    </source>
</reference>
<dbReference type="RefSeq" id="WP_090733413.1">
    <property type="nucleotide sequence ID" value="NZ_FNYQ01000061.1"/>
</dbReference>
<accession>A0A1H6X9W0</accession>
<gene>
    <name evidence="1" type="ORF">SAMN04244572_03151</name>
</gene>
<dbReference type="Proteomes" id="UP000199250">
    <property type="component" value="Unassembled WGS sequence"/>
</dbReference>
<sequence>MADTTNRLAGTAYLSVDGKTYMLVGDFSYKVSGVSRETLMGMDGVHGYSEKPAQGYIGGTLRDSGGLSLSDLNDMSNVTVVCELANGKTVIGRNMWSTDQQENKATDATIEMKWEGPTVTEN</sequence>
<evidence type="ECO:0000313" key="2">
    <source>
        <dbReference type="Proteomes" id="UP000199250"/>
    </source>
</evidence>
<dbReference type="OrthoDB" id="5463544at2"/>
<evidence type="ECO:0000313" key="1">
    <source>
        <dbReference type="EMBL" id="SEJ21670.1"/>
    </source>
</evidence>
<organism evidence="1 2">
    <name type="scientific">Azotobacter beijerinckii</name>
    <dbReference type="NCBI Taxonomy" id="170623"/>
    <lineage>
        <taxon>Bacteria</taxon>
        <taxon>Pseudomonadati</taxon>
        <taxon>Pseudomonadota</taxon>
        <taxon>Gammaproteobacteria</taxon>
        <taxon>Pseudomonadales</taxon>
        <taxon>Pseudomonadaceae</taxon>
        <taxon>Azotobacter</taxon>
    </lineage>
</organism>
<name>A0A1H6X9W0_9GAMM</name>
<dbReference type="AlphaFoldDB" id="A0A1H6X9W0"/>
<protein>
    <submittedName>
        <fullName evidence="1">Phage tail tube protein</fullName>
    </submittedName>
</protein>
<dbReference type="Pfam" id="PF10618">
    <property type="entry name" value="Tail_tube"/>
    <property type="match status" value="1"/>
</dbReference>
<dbReference type="InterPro" id="IPR019596">
    <property type="entry name" value="Phage_Mu_GpM_tail_tub"/>
</dbReference>